<evidence type="ECO:0000313" key="2">
    <source>
        <dbReference type="Proteomes" id="UP001140949"/>
    </source>
</evidence>
<protein>
    <submittedName>
        <fullName evidence="1">Uncharacterized protein</fullName>
    </submittedName>
</protein>
<dbReference type="AlphaFoldDB" id="A0AAX6E8T9"/>
<organism evidence="1 2">
    <name type="scientific">Iris pallida</name>
    <name type="common">Sweet iris</name>
    <dbReference type="NCBI Taxonomy" id="29817"/>
    <lineage>
        <taxon>Eukaryota</taxon>
        <taxon>Viridiplantae</taxon>
        <taxon>Streptophyta</taxon>
        <taxon>Embryophyta</taxon>
        <taxon>Tracheophyta</taxon>
        <taxon>Spermatophyta</taxon>
        <taxon>Magnoliopsida</taxon>
        <taxon>Liliopsida</taxon>
        <taxon>Asparagales</taxon>
        <taxon>Iridaceae</taxon>
        <taxon>Iridoideae</taxon>
        <taxon>Irideae</taxon>
        <taxon>Iris</taxon>
    </lineage>
</organism>
<accession>A0AAX6E8T9</accession>
<reference evidence="1" key="1">
    <citation type="journal article" date="2023" name="GigaByte">
        <title>Genome assembly of the bearded iris, Iris pallida Lam.</title>
        <authorList>
            <person name="Bruccoleri R.E."/>
            <person name="Oakeley E.J."/>
            <person name="Faust A.M.E."/>
            <person name="Altorfer M."/>
            <person name="Dessus-Babus S."/>
            <person name="Burckhardt D."/>
            <person name="Oertli M."/>
            <person name="Naumann U."/>
            <person name="Petersen F."/>
            <person name="Wong J."/>
        </authorList>
    </citation>
    <scope>NUCLEOTIDE SEQUENCE</scope>
    <source>
        <strain evidence="1">GSM-AAB239-AS_SAM_17_03QT</strain>
    </source>
</reference>
<proteinExistence type="predicted"/>
<dbReference type="Proteomes" id="UP001140949">
    <property type="component" value="Unassembled WGS sequence"/>
</dbReference>
<evidence type="ECO:0000313" key="1">
    <source>
        <dbReference type="EMBL" id="KAJ6800444.1"/>
    </source>
</evidence>
<reference evidence="1" key="2">
    <citation type="submission" date="2023-04" db="EMBL/GenBank/DDBJ databases">
        <authorList>
            <person name="Bruccoleri R.E."/>
            <person name="Oakeley E.J."/>
            <person name="Faust A.-M."/>
            <person name="Dessus-Babus S."/>
            <person name="Altorfer M."/>
            <person name="Burckhardt D."/>
            <person name="Oertli M."/>
            <person name="Naumann U."/>
            <person name="Petersen F."/>
            <person name="Wong J."/>
        </authorList>
    </citation>
    <scope>NUCLEOTIDE SEQUENCE</scope>
    <source>
        <strain evidence="1">GSM-AAB239-AS_SAM_17_03QT</strain>
        <tissue evidence="1">Leaf</tissue>
    </source>
</reference>
<sequence length="54" mass="6369">MRVESSVCVCRFDRVGCDSCWCRRDLDMDVAYILAVELCQFLPTEVKYYRVVIL</sequence>
<dbReference type="EMBL" id="JANAVB010038704">
    <property type="protein sequence ID" value="KAJ6800444.1"/>
    <property type="molecule type" value="Genomic_DNA"/>
</dbReference>
<comment type="caution">
    <text evidence="1">The sequence shown here is derived from an EMBL/GenBank/DDBJ whole genome shotgun (WGS) entry which is preliminary data.</text>
</comment>
<name>A0AAX6E8T9_IRIPA</name>
<gene>
    <name evidence="1" type="ORF">M6B38_109935</name>
</gene>
<keyword evidence="2" id="KW-1185">Reference proteome</keyword>